<dbReference type="Gene3D" id="2.130.10.30">
    <property type="entry name" value="Regulator of chromosome condensation 1/beta-lactamase-inhibitor protein II"/>
    <property type="match status" value="2"/>
</dbReference>
<dbReference type="SUPFAM" id="SSF50985">
    <property type="entry name" value="RCC1/BLIP-II"/>
    <property type="match status" value="2"/>
</dbReference>
<dbReference type="PANTHER" id="PTHR45982">
    <property type="entry name" value="REGULATOR OF CHROMOSOME CONDENSATION"/>
    <property type="match status" value="1"/>
</dbReference>
<protein>
    <submittedName>
        <fullName evidence="2">Uncharacterized protein</fullName>
    </submittedName>
</protein>
<evidence type="ECO:0000256" key="1">
    <source>
        <dbReference type="SAM" id="Phobius"/>
    </source>
</evidence>
<evidence type="ECO:0000313" key="2">
    <source>
        <dbReference type="EMBL" id="NOU72277.1"/>
    </source>
</evidence>
<sequence>MFSRLRSVIQRHTKKIAAIVILLLLVTLFIWHYPIRRVVNEPLVTVPASQEPLVIPSISPVKKADFEILSCPADFDIYPSTIQNSGFTAAKMPIPKPFTNVRHVSAGHLLDQAGYGMEFGTSYALMEDGSVYRWGNLSFEAGIHPSGFPQKIAEAPGSIKQLEGRFALTDQGEVWDLGIGETPKRIQELKGAIGIAQAFDSSVLGWYPNGVVRLYETYGSDGKPFTKKWELQGELTAMYANPYIALALRKDGTLVHIQDNSFQNSTSSFQNIMLPNGEKSTKIETTMSYSTKAYIQSDRQKWYMINQDNQLVDATAPDSTIQLTATQHYTVALQKDGSVLAWGDLQSLLGPNYQSVTPEKAIRLDGLSNVAKLVVGSDHVLALTTDRQLLSLGSNMYGQLGRSSVYTAIPIAIGQWPGLDALYPSYDSYIAIKDGDAWLWKTDDTPKPLLQGQKVSKALNSHTLLTSNGHLLLLDPYGSKTCSMLQTPEPIVDVSHTWNGFLMVLRDGRTLYVQGIEGNSGPLKVSDFILNPRPKGVVTRVFGSPSAFALTDQGELYFAPKMVKGAFSSDMVPAQAGTSFSQFSPMDYVFNEGSRFVALALDEQNKVHELTLKQTEGSSESNIFTVEIKKTDHQAQQLTGGAYIDSQGIIHDTNIFADNHVSLPGSSKLVTTSSYYHFPIEGRAYFFHHFVTQDGTIYWLGDRPFVRQETRAGAVVIP</sequence>
<dbReference type="EMBL" id="WHOA01000091">
    <property type="protein sequence ID" value="NOU72277.1"/>
    <property type="molecule type" value="Genomic_DNA"/>
</dbReference>
<proteinExistence type="predicted"/>
<dbReference type="PANTHER" id="PTHR45982:SF1">
    <property type="entry name" value="REGULATOR OF CHROMOSOME CONDENSATION"/>
    <property type="match status" value="1"/>
</dbReference>
<keyword evidence="1" id="KW-0812">Transmembrane</keyword>
<accession>A0ABX1XUR0</accession>
<keyword evidence="1" id="KW-1133">Transmembrane helix</keyword>
<dbReference type="InterPro" id="IPR000408">
    <property type="entry name" value="Reg_chr_condens"/>
</dbReference>
<dbReference type="InterPro" id="IPR051553">
    <property type="entry name" value="Ran_GTPase-activating"/>
</dbReference>
<reference evidence="2 3" key="1">
    <citation type="submission" date="2019-10" db="EMBL/GenBank/DDBJ databases">
        <title>Description of Paenibacillus terrestris sp. nov.</title>
        <authorList>
            <person name="Carlier A."/>
            <person name="Qi S."/>
        </authorList>
    </citation>
    <scope>NUCLEOTIDE SEQUENCE [LARGE SCALE GENOMIC DNA]</scope>
    <source>
        <strain evidence="2 3">LMG 31458</strain>
    </source>
</reference>
<organism evidence="2 3">
    <name type="scientific">Paenibacillus phytorum</name>
    <dbReference type="NCBI Taxonomy" id="2654977"/>
    <lineage>
        <taxon>Bacteria</taxon>
        <taxon>Bacillati</taxon>
        <taxon>Bacillota</taxon>
        <taxon>Bacilli</taxon>
        <taxon>Bacillales</taxon>
        <taxon>Paenibacillaceae</taxon>
        <taxon>Paenibacillus</taxon>
    </lineage>
</organism>
<dbReference type="PROSITE" id="PS50012">
    <property type="entry name" value="RCC1_3"/>
    <property type="match status" value="1"/>
</dbReference>
<keyword evidence="1" id="KW-0472">Membrane</keyword>
<feature type="transmembrane region" description="Helical" evidence="1">
    <location>
        <begin position="16"/>
        <end position="33"/>
    </location>
</feature>
<gene>
    <name evidence="2" type="ORF">GC098_12720</name>
</gene>
<comment type="caution">
    <text evidence="2">The sequence shown here is derived from an EMBL/GenBank/DDBJ whole genome shotgun (WGS) entry which is preliminary data.</text>
</comment>
<keyword evidence="3" id="KW-1185">Reference proteome</keyword>
<dbReference type="InterPro" id="IPR009091">
    <property type="entry name" value="RCC1/BLIP-II"/>
</dbReference>
<dbReference type="Proteomes" id="UP000616779">
    <property type="component" value="Unassembled WGS sequence"/>
</dbReference>
<evidence type="ECO:0000313" key="3">
    <source>
        <dbReference type="Proteomes" id="UP000616779"/>
    </source>
</evidence>
<name>A0ABX1XUR0_9BACL</name>